<dbReference type="GO" id="GO:0004590">
    <property type="term" value="F:orotidine-5'-phosphate decarboxylase activity"/>
    <property type="evidence" value="ECO:0007669"/>
    <property type="project" value="InterPro"/>
</dbReference>
<evidence type="ECO:0000256" key="1">
    <source>
        <dbReference type="ARBA" id="ARBA00004725"/>
    </source>
</evidence>
<dbReference type="Gene3D" id="3.20.20.70">
    <property type="entry name" value="Aldolase class I"/>
    <property type="match status" value="1"/>
</dbReference>
<dbReference type="InterPro" id="IPR013785">
    <property type="entry name" value="Aldolase_TIM"/>
</dbReference>
<keyword evidence="3" id="KW-0456">Lyase</keyword>
<sequence>MSRHALLDKFFEVGVFQFGEFTLKCGSLSPVYIDLRRLISYPELLLWTLIQNNKLSFKRVCGVPYGAIPALSVDHNLPMLFLRKEAKPYGTKQLVEGLYDVGDRCLVVEDVITHGTSVLRSLGLLVTDALIILDRCQGGKKSLSQFGITARRLAMVKYFYSTGKVSAENYERVFAYLSSSSDEALFLPSLYLLIVEDVPRNGLYFNRNVSLTHPTARRLWEIIESKKSNLCIACDFQTKDEILQKIGSLVCVAKLHADIVEDFDLKFAADLKRLAIDKNFLILEDRKFADTGDVVKKQLLHSIYKPTIWADMVTIHPIAGHGILQVCANRSLACLIVAEMSTDGSLTSNNYKAGEPAEDPAFLFSSLLSLTTFSLLLFPGVHFKAGSDHIGQRWRSIEAAIKEDGNDVAIVGRAITNDPNMLEATQKLRRLAWEAFVSRKS</sequence>
<dbReference type="EMBL" id="HG806015">
    <property type="protein sequence ID" value="CDW56174.1"/>
    <property type="molecule type" value="Genomic_DNA"/>
</dbReference>
<dbReference type="InterPro" id="IPR001754">
    <property type="entry name" value="OMPdeCOase_dom"/>
</dbReference>
<dbReference type="STRING" id="36087.A0A077Z8V7"/>
<dbReference type="CDD" id="cd06223">
    <property type="entry name" value="PRTases_typeI"/>
    <property type="match status" value="1"/>
</dbReference>
<name>A0A077Z8V7_TRITR</name>
<dbReference type="GO" id="GO:0006207">
    <property type="term" value="P:'de novo' pyrimidine nucleobase biosynthetic process"/>
    <property type="evidence" value="ECO:0007669"/>
    <property type="project" value="InterPro"/>
</dbReference>
<organism evidence="5 6">
    <name type="scientific">Trichuris trichiura</name>
    <name type="common">Whipworm</name>
    <name type="synonym">Trichocephalus trichiurus</name>
    <dbReference type="NCBI Taxonomy" id="36087"/>
    <lineage>
        <taxon>Eukaryota</taxon>
        <taxon>Metazoa</taxon>
        <taxon>Ecdysozoa</taxon>
        <taxon>Nematoda</taxon>
        <taxon>Enoplea</taxon>
        <taxon>Dorylaimia</taxon>
        <taxon>Trichinellida</taxon>
        <taxon>Trichuridae</taxon>
        <taxon>Trichuris</taxon>
    </lineage>
</organism>
<dbReference type="GO" id="GO:0006222">
    <property type="term" value="P:UMP biosynthetic process"/>
    <property type="evidence" value="ECO:0007669"/>
    <property type="project" value="TreeGrafter"/>
</dbReference>
<dbReference type="Proteomes" id="UP000030665">
    <property type="component" value="Unassembled WGS sequence"/>
</dbReference>
<dbReference type="GO" id="GO:0004588">
    <property type="term" value="F:orotate phosphoribosyltransferase activity"/>
    <property type="evidence" value="ECO:0007669"/>
    <property type="project" value="TreeGrafter"/>
</dbReference>
<dbReference type="Pfam" id="PF00215">
    <property type="entry name" value="OMPdecase"/>
    <property type="match status" value="1"/>
</dbReference>
<evidence type="ECO:0000259" key="4">
    <source>
        <dbReference type="SMART" id="SM00934"/>
    </source>
</evidence>
<evidence type="ECO:0000313" key="6">
    <source>
        <dbReference type="Proteomes" id="UP000030665"/>
    </source>
</evidence>
<reference evidence="5" key="1">
    <citation type="submission" date="2014-01" db="EMBL/GenBank/DDBJ databases">
        <authorList>
            <person name="Aslett M."/>
        </authorList>
    </citation>
    <scope>NUCLEOTIDE SEQUENCE</scope>
</reference>
<dbReference type="OrthoDB" id="10263753at2759"/>
<dbReference type="SUPFAM" id="SSF51366">
    <property type="entry name" value="Ribulose-phoshate binding barrel"/>
    <property type="match status" value="1"/>
</dbReference>
<dbReference type="SUPFAM" id="SSF53271">
    <property type="entry name" value="PRTase-like"/>
    <property type="match status" value="1"/>
</dbReference>
<proteinExistence type="predicted"/>
<reference evidence="5" key="2">
    <citation type="submission" date="2014-03" db="EMBL/GenBank/DDBJ databases">
        <title>The whipworm genome and dual-species transcriptomics of an intimate host-pathogen interaction.</title>
        <authorList>
            <person name="Foth B.J."/>
            <person name="Tsai I.J."/>
            <person name="Reid A.J."/>
            <person name="Bancroft A.J."/>
            <person name="Nichol S."/>
            <person name="Tracey A."/>
            <person name="Holroyd N."/>
            <person name="Cotton J.A."/>
            <person name="Stanley E.J."/>
            <person name="Zarowiecki M."/>
            <person name="Liu J.Z."/>
            <person name="Huckvale T."/>
            <person name="Cooper P.J."/>
            <person name="Grencis R.K."/>
            <person name="Berriman M."/>
        </authorList>
    </citation>
    <scope>NUCLEOTIDE SEQUENCE [LARGE SCALE GENOMIC DNA]</scope>
</reference>
<comment type="pathway">
    <text evidence="1">Pyrimidine metabolism; UMP biosynthesis via de novo pathway.</text>
</comment>
<accession>A0A077Z8V7</accession>
<feature type="domain" description="Orotidine 5'-phosphate decarboxylase" evidence="4">
    <location>
        <begin position="229"/>
        <end position="428"/>
    </location>
</feature>
<dbReference type="InterPro" id="IPR011060">
    <property type="entry name" value="RibuloseP-bd_barrel"/>
</dbReference>
<dbReference type="AlphaFoldDB" id="A0A077Z8V7"/>
<dbReference type="SMART" id="SM00934">
    <property type="entry name" value="OMPdecase"/>
    <property type="match status" value="1"/>
</dbReference>
<keyword evidence="6" id="KW-1185">Reference proteome</keyword>
<evidence type="ECO:0000256" key="3">
    <source>
        <dbReference type="ARBA" id="ARBA00023239"/>
    </source>
</evidence>
<dbReference type="PANTHER" id="PTHR19278:SF9">
    <property type="entry name" value="URIDINE 5'-MONOPHOSPHATE SYNTHASE"/>
    <property type="match status" value="1"/>
</dbReference>
<dbReference type="Gene3D" id="3.40.50.2020">
    <property type="match status" value="1"/>
</dbReference>
<evidence type="ECO:0000313" key="5">
    <source>
        <dbReference type="EMBL" id="CDW56174.1"/>
    </source>
</evidence>
<dbReference type="InterPro" id="IPR029057">
    <property type="entry name" value="PRTase-like"/>
</dbReference>
<dbReference type="InterPro" id="IPR000836">
    <property type="entry name" value="PRTase_dom"/>
</dbReference>
<gene>
    <name evidence="5" type="ORF">TTRE_0000444901</name>
</gene>
<keyword evidence="2" id="KW-0665">Pyrimidine biosynthesis</keyword>
<evidence type="ECO:0000256" key="2">
    <source>
        <dbReference type="ARBA" id="ARBA00022975"/>
    </source>
</evidence>
<protein>
    <submittedName>
        <fullName evidence="5">Uridine 5' monophosphate synthase</fullName>
    </submittedName>
</protein>
<dbReference type="PANTHER" id="PTHR19278">
    <property type="entry name" value="OROTATE PHOSPHORIBOSYLTRANSFERASE"/>
    <property type="match status" value="1"/>
</dbReference>